<feature type="transmembrane region" description="Helical" evidence="1">
    <location>
        <begin position="41"/>
        <end position="61"/>
    </location>
</feature>
<keyword evidence="1" id="KW-0812">Transmembrane</keyword>
<dbReference type="RefSeq" id="WP_049429468.1">
    <property type="nucleotide sequence ID" value="NZ_CP154630.1"/>
</dbReference>
<comment type="caution">
    <text evidence="2">The sequence shown here is derived from an EMBL/GenBank/DDBJ whole genome shotgun (WGS) entry which is preliminary data.</text>
</comment>
<organism evidence="2 3">
    <name type="scientific">Stenotrophomonas maltophilia</name>
    <name type="common">Pseudomonas maltophilia</name>
    <name type="synonym">Xanthomonas maltophilia</name>
    <dbReference type="NCBI Taxonomy" id="40324"/>
    <lineage>
        <taxon>Bacteria</taxon>
        <taxon>Pseudomonadati</taxon>
        <taxon>Pseudomonadota</taxon>
        <taxon>Gammaproteobacteria</taxon>
        <taxon>Lysobacterales</taxon>
        <taxon>Lysobacteraceae</taxon>
        <taxon>Stenotrophomonas</taxon>
        <taxon>Stenotrophomonas maltophilia group</taxon>
    </lineage>
</organism>
<feature type="transmembrane region" description="Helical" evidence="1">
    <location>
        <begin position="6"/>
        <end position="29"/>
    </location>
</feature>
<keyword evidence="1" id="KW-1133">Transmembrane helix</keyword>
<dbReference type="EMBL" id="RAUE01000013">
    <property type="protein sequence ID" value="MBA0311186.1"/>
    <property type="molecule type" value="Genomic_DNA"/>
</dbReference>
<evidence type="ECO:0000256" key="1">
    <source>
        <dbReference type="SAM" id="Phobius"/>
    </source>
</evidence>
<reference evidence="2" key="2">
    <citation type="journal article" date="2020" name="Front. Microbiol.">
        <title>Genetic Variants of the DSF Quorum Sensing System in Stenotrophomonas maltophilia Influence Virulence and Resistance Phenotypes Among Genotypically Diverse Clinical Isolates.</title>
        <authorList>
            <person name="Yero D."/>
            <person name="Huedo P."/>
            <person name="Conchillo-Sole O."/>
            <person name="Martinez-Servat S."/>
            <person name="Mamat U."/>
            <person name="Coves X."/>
            <person name="Llanas F."/>
            <person name="Roca I."/>
            <person name="Vila J."/>
            <person name="Schaible U.E."/>
            <person name="Daura X."/>
            <person name="Gibert I."/>
        </authorList>
    </citation>
    <scope>NUCLEOTIDE SEQUENCE</scope>
    <source>
        <strain evidence="2">OG156</strain>
    </source>
</reference>
<dbReference type="AlphaFoldDB" id="A0A2J0T000"/>
<evidence type="ECO:0008006" key="4">
    <source>
        <dbReference type="Google" id="ProtNLM"/>
    </source>
</evidence>
<accession>A0A2J0T000</accession>
<sequence length="129" mass="14335">MFLRGTPLLIALLLHLLYWALIPLGMNGYRDHFGFTSHRDIGLGIAQFHLFWMFIGAQPLIAVLRPLFAKLLVLAIPLAFATWTLMHNHPLRLLYFTVGPGLLALAAIAISVRHASRSHLPTTTDTADA</sequence>
<dbReference type="Proteomes" id="UP000822271">
    <property type="component" value="Unassembled WGS sequence"/>
</dbReference>
<keyword evidence="1" id="KW-0472">Membrane</keyword>
<reference evidence="2" key="1">
    <citation type="submission" date="2018-09" db="EMBL/GenBank/DDBJ databases">
        <authorList>
            <person name="Groschel M."/>
            <person name="Kohl T."/>
            <person name="Conchillo-Sole O."/>
            <person name="Mamat U."/>
            <person name="Yero D."/>
            <person name="Niemann S."/>
            <person name="Daura X."/>
            <person name="Gibert I."/>
        </authorList>
    </citation>
    <scope>NUCLEOTIDE SEQUENCE</scope>
    <source>
        <strain evidence="2">OG156</strain>
    </source>
</reference>
<feature type="transmembrane region" description="Helical" evidence="1">
    <location>
        <begin position="93"/>
        <end position="112"/>
    </location>
</feature>
<name>A0A2J0T000_STEMA</name>
<proteinExistence type="predicted"/>
<protein>
    <recommendedName>
        <fullName evidence="4">Transmembrane protein</fullName>
    </recommendedName>
</protein>
<evidence type="ECO:0000313" key="2">
    <source>
        <dbReference type="EMBL" id="MBA0311186.1"/>
    </source>
</evidence>
<dbReference type="OrthoDB" id="6053259at2"/>
<feature type="transmembrane region" description="Helical" evidence="1">
    <location>
        <begin position="67"/>
        <end position="86"/>
    </location>
</feature>
<gene>
    <name evidence="2" type="ORF">D7Y33_09200</name>
</gene>
<evidence type="ECO:0000313" key="3">
    <source>
        <dbReference type="Proteomes" id="UP000822271"/>
    </source>
</evidence>